<accession>A0A933RWF3</accession>
<protein>
    <submittedName>
        <fullName evidence="3">DNA damage-inducible protein D</fullName>
    </submittedName>
</protein>
<dbReference type="Proteomes" id="UP000782519">
    <property type="component" value="Unassembled WGS sequence"/>
</dbReference>
<proteinExistence type="predicted"/>
<evidence type="ECO:0000256" key="1">
    <source>
        <dbReference type="SAM" id="MobiDB-lite"/>
    </source>
</evidence>
<name>A0A933RWF3_RHOPL</name>
<reference evidence="3" key="1">
    <citation type="submission" date="2020-07" db="EMBL/GenBank/DDBJ databases">
        <title>Huge and variable diversity of episymbiotic CPR bacteria and DPANN archaea in groundwater ecosystems.</title>
        <authorList>
            <person name="He C.Y."/>
            <person name="Keren R."/>
            <person name="Whittaker M."/>
            <person name="Farag I.F."/>
            <person name="Doudna J."/>
            <person name="Cate J.H.D."/>
            <person name="Banfield J.F."/>
        </authorList>
    </citation>
    <scope>NUCLEOTIDE SEQUENCE</scope>
    <source>
        <strain evidence="3">NC_groundwater_1818_Pr3_B-0.1um_66_35</strain>
    </source>
</reference>
<evidence type="ECO:0000313" key="4">
    <source>
        <dbReference type="Proteomes" id="UP000782519"/>
    </source>
</evidence>
<dbReference type="EMBL" id="JACRJB010000014">
    <property type="protein sequence ID" value="MBI5128579.1"/>
    <property type="molecule type" value="Genomic_DNA"/>
</dbReference>
<dbReference type="AlphaFoldDB" id="A0A933RWF3"/>
<dbReference type="InterPro" id="IPR003497">
    <property type="entry name" value="BRO_N_domain"/>
</dbReference>
<feature type="compositionally biased region" description="Basic residues" evidence="1">
    <location>
        <begin position="252"/>
        <end position="262"/>
    </location>
</feature>
<sequence length="270" mass="30511">MDLLERLKHASPEGVEYWLAREIHETLGYPTWREFEALMDRARDALRNNNIDPSHHFGPTHKMVSLGSGSQRQVEDYFLSRAACYLIAMNGDPAKHEIAAAQAYFVVQTRQHELEEERSEDEKRIELREKVTQSVKLVSGVAKSAGVRSQMQGVFHDQRFRGLYGMSLKDVKSLKGLGLKDQLLDRAGLLELSMHDFQMNLAADVIDKSQVKGEQAAIRTNLEVAQRVRRTVEKSGGTLPEQLPLEPPIKEVRKRVANRKKAAKDPSIGS</sequence>
<evidence type="ECO:0000313" key="3">
    <source>
        <dbReference type="EMBL" id="MBI5128579.1"/>
    </source>
</evidence>
<feature type="region of interest" description="Disordered" evidence="1">
    <location>
        <begin position="232"/>
        <end position="270"/>
    </location>
</feature>
<gene>
    <name evidence="3" type="primary">dinD</name>
    <name evidence="3" type="ORF">HZA66_03995</name>
</gene>
<evidence type="ECO:0000259" key="2">
    <source>
        <dbReference type="Pfam" id="PF02498"/>
    </source>
</evidence>
<dbReference type="Pfam" id="PF02498">
    <property type="entry name" value="Bro-N"/>
    <property type="match status" value="1"/>
</dbReference>
<organism evidence="3 4">
    <name type="scientific">Rhodopseudomonas palustris</name>
    <dbReference type="NCBI Taxonomy" id="1076"/>
    <lineage>
        <taxon>Bacteria</taxon>
        <taxon>Pseudomonadati</taxon>
        <taxon>Pseudomonadota</taxon>
        <taxon>Alphaproteobacteria</taxon>
        <taxon>Hyphomicrobiales</taxon>
        <taxon>Nitrobacteraceae</taxon>
        <taxon>Rhodopseudomonas</taxon>
    </lineage>
</organism>
<feature type="domain" description="Bro-N" evidence="2">
    <location>
        <begin position="12"/>
        <end position="101"/>
    </location>
</feature>
<comment type="caution">
    <text evidence="3">The sequence shown here is derived from an EMBL/GenBank/DDBJ whole genome shotgun (WGS) entry which is preliminary data.</text>
</comment>
<dbReference type="NCBIfam" id="NF008573">
    <property type="entry name" value="PRK11525.1"/>
    <property type="match status" value="1"/>
</dbReference>